<dbReference type="Proteomes" id="UP000246085">
    <property type="component" value="Chromosome BRAD3257"/>
</dbReference>
<dbReference type="AlphaFoldDB" id="A0A2U3Q160"/>
<evidence type="ECO:0000313" key="1">
    <source>
        <dbReference type="EMBL" id="SPP95153.1"/>
    </source>
</evidence>
<reference evidence="1 2" key="1">
    <citation type="submission" date="2018-03" db="EMBL/GenBank/DDBJ databases">
        <authorList>
            <person name="Gully D."/>
        </authorList>
    </citation>
    <scope>NUCLEOTIDE SEQUENCE [LARGE SCALE GENOMIC DNA]</scope>
    <source>
        <strain evidence="1">ORS3257</strain>
    </source>
</reference>
<dbReference type="EMBL" id="LS398110">
    <property type="protein sequence ID" value="SPP95153.1"/>
    <property type="molecule type" value="Genomic_DNA"/>
</dbReference>
<evidence type="ECO:0000313" key="2">
    <source>
        <dbReference type="Proteomes" id="UP000246085"/>
    </source>
</evidence>
<gene>
    <name evidence="1" type="ORF">BRAD3257_4148</name>
</gene>
<dbReference type="KEGG" id="bvz:BRAD3257_4148"/>
<accession>A0A2U3Q160</accession>
<organism evidence="1 2">
    <name type="scientific">Bradyrhizobium vignae</name>
    <dbReference type="NCBI Taxonomy" id="1549949"/>
    <lineage>
        <taxon>Bacteria</taxon>
        <taxon>Pseudomonadati</taxon>
        <taxon>Pseudomonadota</taxon>
        <taxon>Alphaproteobacteria</taxon>
        <taxon>Hyphomicrobiales</taxon>
        <taxon>Nitrobacteraceae</taxon>
        <taxon>Bradyrhizobium</taxon>
    </lineage>
</organism>
<sequence length="119" mass="12629">MCAAKLRKLEAAQVVAAMGPQLQQYRACRLQLRGRLGDVAKAFGDSGQIGAEIGLRVLQPAGLHELVEGKVDVLITRGVSHHPGYRCERINEGSGPGDWLVAWRAAASKARSALSGGRA</sequence>
<proteinExistence type="predicted"/>
<name>A0A2U3Q160_9BRAD</name>
<protein>
    <submittedName>
        <fullName evidence="1">Uncharacterized protein</fullName>
    </submittedName>
</protein>